<gene>
    <name evidence="5" type="ORF">CDV56_102894</name>
</gene>
<accession>A0A397HF20</accession>
<proteinExistence type="predicted"/>
<evidence type="ECO:0000256" key="3">
    <source>
        <dbReference type="ARBA" id="ARBA00022598"/>
    </source>
</evidence>
<dbReference type="GO" id="GO:0043041">
    <property type="term" value="P:amino acid activation for nonribosomal peptide biosynthetic process"/>
    <property type="evidence" value="ECO:0007669"/>
    <property type="project" value="TreeGrafter"/>
</dbReference>
<evidence type="ECO:0000256" key="1">
    <source>
        <dbReference type="ARBA" id="ARBA00022450"/>
    </source>
</evidence>
<keyword evidence="2" id="KW-0597">Phosphoprotein</keyword>
<dbReference type="PANTHER" id="PTHR45527">
    <property type="entry name" value="NONRIBOSOMAL PEPTIDE SYNTHETASE"/>
    <property type="match status" value="1"/>
</dbReference>
<dbReference type="GeneID" id="38124868"/>
<dbReference type="Proteomes" id="UP000215305">
    <property type="component" value="Unassembled WGS sequence"/>
</dbReference>
<dbReference type="GO" id="GO:0044550">
    <property type="term" value="P:secondary metabolite biosynthetic process"/>
    <property type="evidence" value="ECO:0007669"/>
    <property type="project" value="TreeGrafter"/>
</dbReference>
<feature type="domain" description="AMP-dependent synthetase/ligase" evidence="4">
    <location>
        <begin position="194"/>
        <end position="297"/>
    </location>
</feature>
<dbReference type="AlphaFoldDB" id="A0A397HF20"/>
<dbReference type="GO" id="GO:0005737">
    <property type="term" value="C:cytoplasm"/>
    <property type="evidence" value="ECO:0007669"/>
    <property type="project" value="TreeGrafter"/>
</dbReference>
<keyword evidence="6" id="KW-1185">Reference proteome</keyword>
<evidence type="ECO:0000313" key="6">
    <source>
        <dbReference type="Proteomes" id="UP000215305"/>
    </source>
</evidence>
<evidence type="ECO:0000313" key="5">
    <source>
        <dbReference type="EMBL" id="RHZ61429.1"/>
    </source>
</evidence>
<dbReference type="STRING" id="41047.A0A397HF20"/>
<dbReference type="OrthoDB" id="4510984at2759"/>
<name>A0A397HF20_ASPTH</name>
<dbReference type="Pfam" id="PF00501">
    <property type="entry name" value="AMP-binding"/>
    <property type="match status" value="1"/>
</dbReference>
<dbReference type="InterPro" id="IPR000873">
    <property type="entry name" value="AMP-dep_synth/lig_dom"/>
</dbReference>
<dbReference type="VEuPathDB" id="FungiDB:CDV56_102894"/>
<comment type="caution">
    <text evidence="5">The sequence shown here is derived from an EMBL/GenBank/DDBJ whole genome shotgun (WGS) entry which is preliminary data.</text>
</comment>
<dbReference type="Gene3D" id="3.30.559.30">
    <property type="entry name" value="Nonribosomal peptide synthetase, condensation domain"/>
    <property type="match status" value="1"/>
</dbReference>
<organism evidence="5 6">
    <name type="scientific">Aspergillus thermomutatus</name>
    <name type="common">Neosartorya pseudofischeri</name>
    <dbReference type="NCBI Taxonomy" id="41047"/>
    <lineage>
        <taxon>Eukaryota</taxon>
        <taxon>Fungi</taxon>
        <taxon>Dikarya</taxon>
        <taxon>Ascomycota</taxon>
        <taxon>Pezizomycotina</taxon>
        <taxon>Eurotiomycetes</taxon>
        <taxon>Eurotiomycetidae</taxon>
        <taxon>Eurotiales</taxon>
        <taxon>Aspergillaceae</taxon>
        <taxon>Aspergillus</taxon>
        <taxon>Aspergillus subgen. Fumigati</taxon>
    </lineage>
</organism>
<evidence type="ECO:0000256" key="2">
    <source>
        <dbReference type="ARBA" id="ARBA00022553"/>
    </source>
</evidence>
<dbReference type="GO" id="GO:0016874">
    <property type="term" value="F:ligase activity"/>
    <property type="evidence" value="ECO:0007669"/>
    <property type="project" value="UniProtKB-KW"/>
</dbReference>
<keyword evidence="3" id="KW-0436">Ligase</keyword>
<dbReference type="Gene3D" id="3.40.50.12780">
    <property type="entry name" value="N-terminal domain of ligase-like"/>
    <property type="match status" value="1"/>
</dbReference>
<dbReference type="PANTHER" id="PTHR45527:SF16">
    <property type="entry name" value="NONRIBOSOMAL PEPTIDE SYNTHASE ATNA-RELATED"/>
    <property type="match status" value="1"/>
</dbReference>
<dbReference type="EMBL" id="NKHU02000044">
    <property type="protein sequence ID" value="RHZ61429.1"/>
    <property type="molecule type" value="Genomic_DNA"/>
</dbReference>
<dbReference type="GO" id="GO:0031177">
    <property type="term" value="F:phosphopantetheine binding"/>
    <property type="evidence" value="ECO:0007669"/>
    <property type="project" value="TreeGrafter"/>
</dbReference>
<sequence length="322" mass="35424">MGSIEVQFADSTSYLQPQTNTEDCFLDDLISRHALTRPQHPAVCAWDGVLTMWSKTRDAGCHALGMGNSAMLNTGITFPPSQTDDSDECDNQERIAFHEMERIDPSEFDIVVEVCNHDGRNSCILKYWDSCLSEKQAADVASTCSTAVSGLLKQKQQTVARLDLSSDHDQGQIAQWNRNILNTIQQCVHELIQQRNGAQRDAVAVDAWDGQFTYGELDELSTQLALHLRSRGIGPKTIVPLCFAKCRWNPVAALGVMKAGGAFGLLDPAHPEQRLQDMCAQLGAQFIIASEDFQNLAGHLASEVLVLGNEQAQLWQNTGPNP</sequence>
<evidence type="ECO:0000259" key="4">
    <source>
        <dbReference type="Pfam" id="PF00501"/>
    </source>
</evidence>
<protein>
    <recommendedName>
        <fullName evidence="4">AMP-dependent synthetase/ligase domain-containing protein</fullName>
    </recommendedName>
</protein>
<dbReference type="SUPFAM" id="SSF56801">
    <property type="entry name" value="Acetyl-CoA synthetase-like"/>
    <property type="match status" value="1"/>
</dbReference>
<dbReference type="RefSeq" id="XP_026616394.1">
    <property type="nucleotide sequence ID" value="XM_026756513.1"/>
</dbReference>
<keyword evidence="1" id="KW-0596">Phosphopantetheine</keyword>
<dbReference type="InterPro" id="IPR042099">
    <property type="entry name" value="ANL_N_sf"/>
</dbReference>
<reference evidence="5" key="1">
    <citation type="submission" date="2018-08" db="EMBL/GenBank/DDBJ databases">
        <title>Draft genome sequence of azole-resistant Aspergillus thermomutatus (Neosartorya pseudofischeri) strain HMR AF 39, isolated from a human nasal aspirate.</title>
        <authorList>
            <person name="Parent-Michaud M."/>
            <person name="Dufresne P.J."/>
            <person name="Fournier E."/>
            <person name="Martineau C."/>
            <person name="Moreira S."/>
            <person name="Perkins V."/>
            <person name="De Repentigny L."/>
            <person name="Dufresne S.F."/>
        </authorList>
    </citation>
    <scope>NUCLEOTIDE SEQUENCE [LARGE SCALE GENOMIC DNA]</scope>
    <source>
        <strain evidence="5">HMR AF 39</strain>
    </source>
</reference>